<evidence type="ECO:0008006" key="3">
    <source>
        <dbReference type="Google" id="ProtNLM"/>
    </source>
</evidence>
<proteinExistence type="predicted"/>
<dbReference type="Proteomes" id="UP001219605">
    <property type="component" value="Chromosome"/>
</dbReference>
<accession>A0ABY7ZU88</accession>
<keyword evidence="2" id="KW-1185">Reference proteome</keyword>
<evidence type="ECO:0000313" key="1">
    <source>
        <dbReference type="EMBL" id="WDZ86443.1"/>
    </source>
</evidence>
<organism evidence="1 2">
    <name type="scientific">Micromonospora cathayae</name>
    <dbReference type="NCBI Taxonomy" id="3028804"/>
    <lineage>
        <taxon>Bacteria</taxon>
        <taxon>Bacillati</taxon>
        <taxon>Actinomycetota</taxon>
        <taxon>Actinomycetes</taxon>
        <taxon>Micromonosporales</taxon>
        <taxon>Micromonosporaceae</taxon>
        <taxon>Micromonospora</taxon>
    </lineage>
</organism>
<reference evidence="1 2" key="1">
    <citation type="submission" date="2023-02" db="EMBL/GenBank/DDBJ databases">
        <authorList>
            <person name="Mo P."/>
        </authorList>
    </citation>
    <scope>NUCLEOTIDE SEQUENCE [LARGE SCALE GENOMIC DNA]</scope>
    <source>
        <strain evidence="1 2">HUAS 3</strain>
    </source>
</reference>
<evidence type="ECO:0000313" key="2">
    <source>
        <dbReference type="Proteomes" id="UP001219605"/>
    </source>
</evidence>
<dbReference type="EMBL" id="CP118615">
    <property type="protein sequence ID" value="WDZ86443.1"/>
    <property type="molecule type" value="Genomic_DNA"/>
</dbReference>
<gene>
    <name evidence="1" type="ORF">PVK37_08615</name>
</gene>
<sequence length="401" mass="44598">MTLVEDRQSASSRRAIACSLYPLAEWITYNWWFLQSGIRSASSTTALRAGRLSGDSNRIWQRHCLRAAGDGFLWPNMFLLPEDSNTRLLWLSDRGHVENRPIRFLTQGETVVDSKGLQQVLGGLVEEVIARLSDLGIESTRLHEEWAAIQETDPEEAAYCFAAARLGLDPYSEAAKYESGILQAADELEAELLNDFLSAVSPEKIVEDLRWVAAAGSEIERMTSTRGGDLEALSAEVLKRTEPGPPTLWRRGYADAQALRRTLGLDSTAFFSFAEYLDEAVVPAPDRGLQAAGGSRDHLSSRVVLGRQQRESSARFTLARALWNILFRPRKRFLVTQGQTTRQKIERAFAAELLAPAEGIAKIIDGPPYEIGMDEFEASEAHFGVSPLIIKHQIENQLTPL</sequence>
<dbReference type="RefSeq" id="WP_275033268.1">
    <property type="nucleotide sequence ID" value="NZ_CP118615.1"/>
</dbReference>
<name>A0ABY7ZU88_9ACTN</name>
<protein>
    <recommendedName>
        <fullName evidence="3">EcoRII C terminal</fullName>
    </recommendedName>
</protein>